<comment type="caution">
    <text evidence="1">The sequence shown here is derived from an EMBL/GenBank/DDBJ whole genome shotgun (WGS) entry which is preliminary data.</text>
</comment>
<proteinExistence type="predicted"/>
<protein>
    <submittedName>
        <fullName evidence="1">Uncharacterized protein</fullName>
    </submittedName>
</protein>
<evidence type="ECO:0000313" key="1">
    <source>
        <dbReference type="EMBL" id="KAB1224550.1"/>
    </source>
</evidence>
<gene>
    <name evidence="1" type="ORF">CJ030_MR2G028498</name>
</gene>
<name>A0A6A1WP27_9ROSI</name>
<dbReference type="EMBL" id="RXIC02000020">
    <property type="protein sequence ID" value="KAB1224550.1"/>
    <property type="molecule type" value="Genomic_DNA"/>
</dbReference>
<reference evidence="1 2" key="1">
    <citation type="journal article" date="2019" name="Plant Biotechnol. J.">
        <title>The red bayberry genome and genetic basis of sex determination.</title>
        <authorList>
            <person name="Jia H.M."/>
            <person name="Jia H.J."/>
            <person name="Cai Q.L."/>
            <person name="Wang Y."/>
            <person name="Zhao H.B."/>
            <person name="Yang W.F."/>
            <person name="Wang G.Y."/>
            <person name="Li Y.H."/>
            <person name="Zhan D.L."/>
            <person name="Shen Y.T."/>
            <person name="Niu Q.F."/>
            <person name="Chang L."/>
            <person name="Qiu J."/>
            <person name="Zhao L."/>
            <person name="Xie H.B."/>
            <person name="Fu W.Y."/>
            <person name="Jin J."/>
            <person name="Li X.W."/>
            <person name="Jiao Y."/>
            <person name="Zhou C.C."/>
            <person name="Tu T."/>
            <person name="Chai C.Y."/>
            <person name="Gao J.L."/>
            <person name="Fan L.J."/>
            <person name="van de Weg E."/>
            <person name="Wang J.Y."/>
            <person name="Gao Z.S."/>
        </authorList>
    </citation>
    <scope>NUCLEOTIDE SEQUENCE [LARGE SCALE GENOMIC DNA]</scope>
    <source>
        <tissue evidence="1">Leaves</tissue>
    </source>
</reference>
<dbReference type="AlphaFoldDB" id="A0A6A1WP27"/>
<dbReference type="Proteomes" id="UP000516437">
    <property type="component" value="Chromosome 2"/>
</dbReference>
<accession>A0A6A1WP27</accession>
<organism evidence="1 2">
    <name type="scientific">Morella rubra</name>
    <name type="common">Chinese bayberry</name>
    <dbReference type="NCBI Taxonomy" id="262757"/>
    <lineage>
        <taxon>Eukaryota</taxon>
        <taxon>Viridiplantae</taxon>
        <taxon>Streptophyta</taxon>
        <taxon>Embryophyta</taxon>
        <taxon>Tracheophyta</taxon>
        <taxon>Spermatophyta</taxon>
        <taxon>Magnoliopsida</taxon>
        <taxon>eudicotyledons</taxon>
        <taxon>Gunneridae</taxon>
        <taxon>Pentapetalae</taxon>
        <taxon>rosids</taxon>
        <taxon>fabids</taxon>
        <taxon>Fagales</taxon>
        <taxon>Myricaceae</taxon>
        <taxon>Morella</taxon>
    </lineage>
</organism>
<sequence length="72" mass="8280">MTVLKAVLDFVLQRTEVKEERRRGLGLQFSRKTRARRLKSDMGDSEESQYLGAALAKELELHSSLNGFVKRQ</sequence>
<evidence type="ECO:0000313" key="2">
    <source>
        <dbReference type="Proteomes" id="UP000516437"/>
    </source>
</evidence>
<keyword evidence="2" id="KW-1185">Reference proteome</keyword>